<gene>
    <name evidence="1" type="ORF">IDJ76_15890</name>
</gene>
<reference evidence="1" key="1">
    <citation type="submission" date="2020-09" db="EMBL/GenBank/DDBJ databases">
        <title>Novel species of Mucilaginibacter isolated from a glacier on the Tibetan Plateau.</title>
        <authorList>
            <person name="Liu Q."/>
            <person name="Xin Y.-H."/>
        </authorList>
    </citation>
    <scope>NUCLEOTIDE SEQUENCE</scope>
    <source>
        <strain evidence="1">ZB1P21</strain>
    </source>
</reference>
<dbReference type="AlphaFoldDB" id="A0A926NSM3"/>
<evidence type="ECO:0000313" key="2">
    <source>
        <dbReference type="Proteomes" id="UP000619078"/>
    </source>
</evidence>
<sequence length="152" mass="17293">MHYVYQPTEFARRIDAYFTHIKGEYHIEQLPEKPADKKPEVTEKIIWDRLPEPALLTGLALHLGFGSKQEMEEYELKGKHKLQLRKARLKIESEYEKRLSQASPTGAIFALRSMGWADKTDTATNNNTATIERAVIIESGPALAGNEKDVLL</sequence>
<dbReference type="EMBL" id="JACWMX010000006">
    <property type="protein sequence ID" value="MBD1394593.1"/>
    <property type="molecule type" value="Genomic_DNA"/>
</dbReference>
<accession>A0A926NSM3</accession>
<name>A0A926NSM3_9SPHI</name>
<dbReference type="Gene3D" id="1.10.132.80">
    <property type="match status" value="1"/>
</dbReference>
<dbReference type="Proteomes" id="UP000619078">
    <property type="component" value="Unassembled WGS sequence"/>
</dbReference>
<keyword evidence="2" id="KW-1185">Reference proteome</keyword>
<proteinExistence type="predicted"/>
<comment type="caution">
    <text evidence="1">The sequence shown here is derived from an EMBL/GenBank/DDBJ whole genome shotgun (WGS) entry which is preliminary data.</text>
</comment>
<protein>
    <submittedName>
        <fullName evidence="1">Uncharacterized protein</fullName>
    </submittedName>
</protein>
<dbReference type="RefSeq" id="WP_191164329.1">
    <property type="nucleotide sequence ID" value="NZ_JACWMX010000006.1"/>
</dbReference>
<evidence type="ECO:0000313" key="1">
    <source>
        <dbReference type="EMBL" id="MBD1394593.1"/>
    </source>
</evidence>
<organism evidence="1 2">
    <name type="scientific">Mucilaginibacter glaciei</name>
    <dbReference type="NCBI Taxonomy" id="2772109"/>
    <lineage>
        <taxon>Bacteria</taxon>
        <taxon>Pseudomonadati</taxon>
        <taxon>Bacteroidota</taxon>
        <taxon>Sphingobacteriia</taxon>
        <taxon>Sphingobacteriales</taxon>
        <taxon>Sphingobacteriaceae</taxon>
        <taxon>Mucilaginibacter</taxon>
    </lineage>
</organism>